<evidence type="ECO:0000313" key="5">
    <source>
        <dbReference type="Proteomes" id="UP000037175"/>
    </source>
</evidence>
<feature type="transmembrane region" description="Helical" evidence="1">
    <location>
        <begin position="115"/>
        <end position="131"/>
    </location>
</feature>
<feature type="domain" description="HD" evidence="2">
    <location>
        <begin position="266"/>
        <end position="388"/>
    </location>
</feature>
<dbReference type="Pfam" id="PF13487">
    <property type="entry name" value="HD_5"/>
    <property type="match status" value="1"/>
</dbReference>
<dbReference type="PANTHER" id="PTHR43155:SF2">
    <property type="entry name" value="CYCLIC DI-GMP PHOSPHODIESTERASE PA4108"/>
    <property type="match status" value="1"/>
</dbReference>
<dbReference type="EMBL" id="LGTE01000027">
    <property type="protein sequence ID" value="KNZ68567.1"/>
    <property type="molecule type" value="Genomic_DNA"/>
</dbReference>
<dbReference type="GO" id="GO:0016787">
    <property type="term" value="F:hydrolase activity"/>
    <property type="evidence" value="ECO:0007669"/>
    <property type="project" value="UniProtKB-KW"/>
</dbReference>
<feature type="transmembrane region" description="Helical" evidence="1">
    <location>
        <begin position="178"/>
        <end position="200"/>
    </location>
</feature>
<feature type="transmembrane region" description="Helical" evidence="1">
    <location>
        <begin position="212"/>
        <end position="230"/>
    </location>
</feature>
<comment type="caution">
    <text evidence="4">The sequence shown here is derived from an EMBL/GenBank/DDBJ whole genome shotgun (WGS) entry which is preliminary data.</text>
</comment>
<dbReference type="CDD" id="cd00077">
    <property type="entry name" value="HDc"/>
    <property type="match status" value="1"/>
</dbReference>
<feature type="transmembrane region" description="Helical" evidence="1">
    <location>
        <begin position="45"/>
        <end position="72"/>
    </location>
</feature>
<feature type="domain" description="HD-GYP" evidence="3">
    <location>
        <begin position="244"/>
        <end position="434"/>
    </location>
</feature>
<organism evidence="4 5">
    <name type="scientific">Thermincola ferriacetica</name>
    <dbReference type="NCBI Taxonomy" id="281456"/>
    <lineage>
        <taxon>Bacteria</taxon>
        <taxon>Bacillati</taxon>
        <taxon>Bacillota</taxon>
        <taxon>Clostridia</taxon>
        <taxon>Eubacteriales</taxon>
        <taxon>Thermincolaceae</taxon>
        <taxon>Thermincola</taxon>
    </lineage>
</organism>
<feature type="transmembrane region" description="Helical" evidence="1">
    <location>
        <begin position="12"/>
        <end position="33"/>
    </location>
</feature>
<gene>
    <name evidence="4" type="ORF">Tfer_2897</name>
</gene>
<protein>
    <submittedName>
        <fullName evidence="4">Metal dependent phosphohydrolase</fullName>
    </submittedName>
</protein>
<name>A0A0L6VZ11_9FIRM</name>
<sequence>MWKQEIIDSVEVRLIIQTTVFTLSLVAWQLVYFEHRQNNKPFYSYMNIAFGAMLLQNIFMLTVFLASLILQVQLPEVFIPIFDHFLKIINIIYLTAAFLCTFVKSNTVVRRFIKISLGLIILLLPLIWWPWYQYQLDFPGRGFAYFGGDLFIEQAITALCFFLIYFVIKSPLNNKNGFLMAVVILAAKQILHIANILLSYNTIPSVLLVERLLPVLFFYFIIISIHKEILSKLKKARLERNLFKKQLNKEAISALVYSLEAKDEYTKGHSERVAEYALAIGQSLNLNQREMEMLYYGALLHDIGKIGVTETILNHPSNLNSQQMDLIKKHPETGAHIISKIEPLREVAPAVRHHHEWYNGTGYPDRLKSEEIPLHARIIAIADALDAMASDRVYRPALSSEIILEELKKSAGTQFDPKIIKSFLETVPLKNRQK</sequence>
<keyword evidence="1" id="KW-1133">Transmembrane helix</keyword>
<keyword evidence="5" id="KW-1185">Reference proteome</keyword>
<dbReference type="Proteomes" id="UP000037175">
    <property type="component" value="Unassembled WGS sequence"/>
</dbReference>
<feature type="transmembrane region" description="Helical" evidence="1">
    <location>
        <begin position="143"/>
        <end position="166"/>
    </location>
</feature>
<dbReference type="NCBIfam" id="TIGR00277">
    <property type="entry name" value="HDIG"/>
    <property type="match status" value="1"/>
</dbReference>
<feature type="transmembrane region" description="Helical" evidence="1">
    <location>
        <begin position="84"/>
        <end position="103"/>
    </location>
</feature>
<evidence type="ECO:0000256" key="1">
    <source>
        <dbReference type="SAM" id="Phobius"/>
    </source>
</evidence>
<dbReference type="InterPro" id="IPR006674">
    <property type="entry name" value="HD_domain"/>
</dbReference>
<dbReference type="RefSeq" id="WP_052218874.1">
    <property type="nucleotide sequence ID" value="NZ_LGTE01000027.1"/>
</dbReference>
<keyword evidence="4" id="KW-0378">Hydrolase</keyword>
<proteinExistence type="predicted"/>
<keyword evidence="1" id="KW-0472">Membrane</keyword>
<dbReference type="SMART" id="SM00471">
    <property type="entry name" value="HDc"/>
    <property type="match status" value="1"/>
</dbReference>
<dbReference type="Gene3D" id="1.10.3210.10">
    <property type="entry name" value="Hypothetical protein af1432"/>
    <property type="match status" value="1"/>
</dbReference>
<accession>A0A0L6VZ11</accession>
<dbReference type="PANTHER" id="PTHR43155">
    <property type="entry name" value="CYCLIC DI-GMP PHOSPHODIESTERASE PA4108-RELATED"/>
    <property type="match status" value="1"/>
</dbReference>
<evidence type="ECO:0000259" key="3">
    <source>
        <dbReference type="PROSITE" id="PS51832"/>
    </source>
</evidence>
<dbReference type="InterPro" id="IPR037522">
    <property type="entry name" value="HD_GYP_dom"/>
</dbReference>
<dbReference type="PROSITE" id="PS51831">
    <property type="entry name" value="HD"/>
    <property type="match status" value="1"/>
</dbReference>
<dbReference type="PROSITE" id="PS51832">
    <property type="entry name" value="HD_GYP"/>
    <property type="match status" value="1"/>
</dbReference>
<dbReference type="AlphaFoldDB" id="A0A0L6VZ11"/>
<evidence type="ECO:0000259" key="2">
    <source>
        <dbReference type="PROSITE" id="PS51831"/>
    </source>
</evidence>
<reference evidence="5" key="1">
    <citation type="submission" date="2015-07" db="EMBL/GenBank/DDBJ databases">
        <title>Complete Genome of Thermincola ferriacetica strain Z-0001T.</title>
        <authorList>
            <person name="Lusk B."/>
            <person name="Badalamenti J.P."/>
            <person name="Parameswaran P."/>
            <person name="Bond D.R."/>
            <person name="Torres C.I."/>
        </authorList>
    </citation>
    <scope>NUCLEOTIDE SEQUENCE [LARGE SCALE GENOMIC DNA]</scope>
    <source>
        <strain evidence="5">Z-0001</strain>
    </source>
</reference>
<dbReference type="InterPro" id="IPR003607">
    <property type="entry name" value="HD/PDEase_dom"/>
</dbReference>
<dbReference type="InterPro" id="IPR006675">
    <property type="entry name" value="HDIG_dom"/>
</dbReference>
<keyword evidence="1" id="KW-0812">Transmembrane</keyword>
<evidence type="ECO:0000313" key="4">
    <source>
        <dbReference type="EMBL" id="KNZ68567.1"/>
    </source>
</evidence>
<dbReference type="SUPFAM" id="SSF109604">
    <property type="entry name" value="HD-domain/PDEase-like"/>
    <property type="match status" value="1"/>
</dbReference>